<accession>A0A8S5NDB0</accession>
<protein>
    <submittedName>
        <fullName evidence="1">Uncharacterized protein</fullName>
    </submittedName>
</protein>
<organism evidence="1">
    <name type="scientific">Siphoviridae sp. ctzXg6</name>
    <dbReference type="NCBI Taxonomy" id="2826531"/>
    <lineage>
        <taxon>Viruses</taxon>
        <taxon>Duplodnaviria</taxon>
        <taxon>Heunggongvirae</taxon>
        <taxon>Uroviricota</taxon>
        <taxon>Caudoviricetes</taxon>
    </lineage>
</organism>
<reference evidence="1" key="1">
    <citation type="journal article" date="2021" name="Proc. Natl. Acad. Sci. U.S.A.">
        <title>A Catalog of Tens of Thousands of Viruses from Human Metagenomes Reveals Hidden Associations with Chronic Diseases.</title>
        <authorList>
            <person name="Tisza M.J."/>
            <person name="Buck C.B."/>
        </authorList>
    </citation>
    <scope>NUCLEOTIDE SEQUENCE</scope>
    <source>
        <strain evidence="1">CtzXg6</strain>
    </source>
</reference>
<dbReference type="EMBL" id="BK015133">
    <property type="protein sequence ID" value="DAD92375.1"/>
    <property type="molecule type" value="Genomic_DNA"/>
</dbReference>
<proteinExistence type="predicted"/>
<sequence>MSLKSHGQTRECPCVPKNSLGTWTNPKMSLRNRSTMRFIDYRDKPENLGTKPGTEFYLYS</sequence>
<evidence type="ECO:0000313" key="1">
    <source>
        <dbReference type="EMBL" id="DAD92375.1"/>
    </source>
</evidence>
<name>A0A8S5NDB0_9CAUD</name>